<evidence type="ECO:0000313" key="1">
    <source>
        <dbReference type="EMBL" id="MBW4670546.1"/>
    </source>
</evidence>
<proteinExistence type="predicted"/>
<reference evidence="1" key="1">
    <citation type="submission" date="2021-05" db="EMBL/GenBank/DDBJ databases">
        <authorList>
            <person name="Pietrasiak N."/>
            <person name="Ward R."/>
            <person name="Stajich J.E."/>
            <person name="Kurbessoian T."/>
        </authorList>
    </citation>
    <scope>NUCLEOTIDE SEQUENCE</scope>
    <source>
        <strain evidence="1">GSE-NOS-MK-12-04C</strain>
    </source>
</reference>
<organism evidence="1 2">
    <name type="scientific">Cyanomargarita calcarea GSE-NOS-MK-12-04C</name>
    <dbReference type="NCBI Taxonomy" id="2839659"/>
    <lineage>
        <taxon>Bacteria</taxon>
        <taxon>Bacillati</taxon>
        <taxon>Cyanobacteriota</taxon>
        <taxon>Cyanophyceae</taxon>
        <taxon>Nostocales</taxon>
        <taxon>Cyanomargaritaceae</taxon>
        <taxon>Cyanomargarita</taxon>
    </lineage>
</organism>
<reference evidence="1" key="2">
    <citation type="journal article" date="2022" name="Microbiol. Resour. Announc.">
        <title>Metagenome Sequencing to Explore Phylogenomics of Terrestrial Cyanobacteria.</title>
        <authorList>
            <person name="Ward R.D."/>
            <person name="Stajich J.E."/>
            <person name="Johansen J.R."/>
            <person name="Huntemann M."/>
            <person name="Clum A."/>
            <person name="Foster B."/>
            <person name="Foster B."/>
            <person name="Roux S."/>
            <person name="Palaniappan K."/>
            <person name="Varghese N."/>
            <person name="Mukherjee S."/>
            <person name="Reddy T.B.K."/>
            <person name="Daum C."/>
            <person name="Copeland A."/>
            <person name="Chen I.A."/>
            <person name="Ivanova N.N."/>
            <person name="Kyrpides N.C."/>
            <person name="Shapiro N."/>
            <person name="Eloe-Fadrosh E.A."/>
            <person name="Pietrasiak N."/>
        </authorList>
    </citation>
    <scope>NUCLEOTIDE SEQUENCE</scope>
    <source>
        <strain evidence="1">GSE-NOS-MK-12-04C</strain>
    </source>
</reference>
<dbReference type="Proteomes" id="UP000729701">
    <property type="component" value="Unassembled WGS sequence"/>
</dbReference>
<sequence length="59" mass="6365">MQDVNLSVSLDGKSQLPTSINLTQEISLEGAEPALSEQNYSQLVEEIRGIVADKLYASA</sequence>
<dbReference type="AlphaFoldDB" id="A0A951QRV8"/>
<comment type="caution">
    <text evidence="1">The sequence shown here is derived from an EMBL/GenBank/DDBJ whole genome shotgun (WGS) entry which is preliminary data.</text>
</comment>
<gene>
    <name evidence="1" type="ORF">KME60_24785</name>
</gene>
<name>A0A951QRV8_9CYAN</name>
<evidence type="ECO:0000313" key="2">
    <source>
        <dbReference type="Proteomes" id="UP000729701"/>
    </source>
</evidence>
<accession>A0A951QRV8</accession>
<dbReference type="EMBL" id="JAHHGZ010000032">
    <property type="protein sequence ID" value="MBW4670546.1"/>
    <property type="molecule type" value="Genomic_DNA"/>
</dbReference>
<protein>
    <submittedName>
        <fullName evidence="1">Uncharacterized protein</fullName>
    </submittedName>
</protein>